<organism evidence="2 3">
    <name type="scientific">Puccinia graminis f. sp. tritici</name>
    <dbReference type="NCBI Taxonomy" id="56615"/>
    <lineage>
        <taxon>Eukaryota</taxon>
        <taxon>Fungi</taxon>
        <taxon>Dikarya</taxon>
        <taxon>Basidiomycota</taxon>
        <taxon>Pucciniomycotina</taxon>
        <taxon>Pucciniomycetes</taxon>
        <taxon>Pucciniales</taxon>
        <taxon>Pucciniaceae</taxon>
        <taxon>Puccinia</taxon>
    </lineage>
</organism>
<gene>
    <name evidence="2" type="ORF">PGTUg99_029210</name>
</gene>
<sequence length="87" mass="9922">MTRVGGLGLLGDNPSKPLFSDVLERLKKLNDLSRLKSSDDRQHQTKLDQNRTPPSDSQWQELPFLVWSNEGSTSRKRSLACLYHSHC</sequence>
<reference evidence="2 3" key="1">
    <citation type="submission" date="2019-05" db="EMBL/GenBank/DDBJ databases">
        <title>Emergence of the Ug99 lineage of the wheat stem rust pathogen through somatic hybridization.</title>
        <authorList>
            <person name="Li F."/>
            <person name="Upadhyaya N.M."/>
            <person name="Sperschneider J."/>
            <person name="Matny O."/>
            <person name="Nguyen-Phuc H."/>
            <person name="Mago R."/>
            <person name="Raley C."/>
            <person name="Miller M.E."/>
            <person name="Silverstein K.A.T."/>
            <person name="Henningsen E."/>
            <person name="Hirsch C.D."/>
            <person name="Visser B."/>
            <person name="Pretorius Z.A."/>
            <person name="Steffenson B.J."/>
            <person name="Schwessinger B."/>
            <person name="Dodds P.N."/>
            <person name="Figueroa M."/>
        </authorList>
    </citation>
    <scope>NUCLEOTIDE SEQUENCE [LARGE SCALE GENOMIC DNA]</scope>
    <source>
        <strain evidence="2 3">Ug99</strain>
    </source>
</reference>
<proteinExistence type="predicted"/>
<name>A0A5B0N0P7_PUCGR</name>
<accession>A0A5B0N0P7</accession>
<evidence type="ECO:0000256" key="1">
    <source>
        <dbReference type="SAM" id="MobiDB-lite"/>
    </source>
</evidence>
<dbReference type="EMBL" id="VDEP01000441">
    <property type="protein sequence ID" value="KAA1081700.1"/>
    <property type="molecule type" value="Genomic_DNA"/>
</dbReference>
<evidence type="ECO:0000313" key="3">
    <source>
        <dbReference type="Proteomes" id="UP000325313"/>
    </source>
</evidence>
<comment type="caution">
    <text evidence="2">The sequence shown here is derived from an EMBL/GenBank/DDBJ whole genome shotgun (WGS) entry which is preliminary data.</text>
</comment>
<dbReference type="Proteomes" id="UP000325313">
    <property type="component" value="Unassembled WGS sequence"/>
</dbReference>
<evidence type="ECO:0000313" key="2">
    <source>
        <dbReference type="EMBL" id="KAA1081700.1"/>
    </source>
</evidence>
<protein>
    <submittedName>
        <fullName evidence="2">Uncharacterized protein</fullName>
    </submittedName>
</protein>
<feature type="compositionally biased region" description="Basic and acidic residues" evidence="1">
    <location>
        <begin position="33"/>
        <end position="49"/>
    </location>
</feature>
<feature type="region of interest" description="Disordered" evidence="1">
    <location>
        <begin position="33"/>
        <end position="58"/>
    </location>
</feature>
<dbReference type="AlphaFoldDB" id="A0A5B0N0P7"/>